<dbReference type="Proteomes" id="UP000073492">
    <property type="component" value="Unassembled WGS sequence"/>
</dbReference>
<organism evidence="2 3">
    <name type="scientific">Pseudocercospora musae</name>
    <dbReference type="NCBI Taxonomy" id="113226"/>
    <lineage>
        <taxon>Eukaryota</taxon>
        <taxon>Fungi</taxon>
        <taxon>Dikarya</taxon>
        <taxon>Ascomycota</taxon>
        <taxon>Pezizomycotina</taxon>
        <taxon>Dothideomycetes</taxon>
        <taxon>Dothideomycetidae</taxon>
        <taxon>Mycosphaerellales</taxon>
        <taxon>Mycosphaerellaceae</taxon>
        <taxon>Pseudocercospora</taxon>
    </lineage>
</organism>
<reference evidence="2 3" key="1">
    <citation type="submission" date="2015-07" db="EMBL/GenBank/DDBJ databases">
        <title>Comparative genomics of the Sigatoka disease complex on banana suggests a link between parallel evolutionary changes in Pseudocercospora fijiensis and Pseudocercospora eumusae and increased virulence on the banana host.</title>
        <authorList>
            <person name="Chang T.-C."/>
            <person name="Salvucci A."/>
            <person name="Crous P.W."/>
            <person name="Stergiopoulos I."/>
        </authorList>
    </citation>
    <scope>NUCLEOTIDE SEQUENCE [LARGE SCALE GENOMIC DNA]</scope>
    <source>
        <strain evidence="2 3">CBS 116634</strain>
    </source>
</reference>
<sequence>MPPISVPQSRLIRTRGKEGTQQDNLLYKKQLNSESAKLSKVNGEPFANERLRQLFHGLCGTQPYAFVSQTHFFAYFQSALFIQQPVAFCSYLNLGSIGVHPSITAFEHVAALE</sequence>
<evidence type="ECO:0000256" key="1">
    <source>
        <dbReference type="SAM" id="MobiDB-lite"/>
    </source>
</evidence>
<dbReference type="EMBL" id="LFZO01000011">
    <property type="protein sequence ID" value="KXT18114.1"/>
    <property type="molecule type" value="Genomic_DNA"/>
</dbReference>
<evidence type="ECO:0000313" key="2">
    <source>
        <dbReference type="EMBL" id="KXT18114.1"/>
    </source>
</evidence>
<accession>A0A139IU60</accession>
<name>A0A139IU60_9PEZI</name>
<feature type="region of interest" description="Disordered" evidence="1">
    <location>
        <begin position="1"/>
        <end position="24"/>
    </location>
</feature>
<comment type="caution">
    <text evidence="2">The sequence shown here is derived from an EMBL/GenBank/DDBJ whole genome shotgun (WGS) entry which is preliminary data.</text>
</comment>
<keyword evidence="3" id="KW-1185">Reference proteome</keyword>
<dbReference type="OrthoDB" id="296386at2759"/>
<evidence type="ECO:0000313" key="3">
    <source>
        <dbReference type="Proteomes" id="UP000073492"/>
    </source>
</evidence>
<protein>
    <submittedName>
        <fullName evidence="2">Uncharacterized protein</fullName>
    </submittedName>
</protein>
<gene>
    <name evidence="2" type="ORF">AC579_4604</name>
</gene>
<proteinExistence type="predicted"/>
<dbReference type="AlphaFoldDB" id="A0A139IU60"/>